<evidence type="ECO:0000256" key="1">
    <source>
        <dbReference type="SAM" id="Phobius"/>
    </source>
</evidence>
<protein>
    <submittedName>
        <fullName evidence="3">Alpha/beta hydrolase</fullName>
    </submittedName>
</protein>
<keyword evidence="1" id="KW-0472">Membrane</keyword>
<dbReference type="Pfam" id="PF06259">
    <property type="entry name" value="Abhydrolase_8"/>
    <property type="match status" value="1"/>
</dbReference>
<dbReference type="InterPro" id="IPR010427">
    <property type="entry name" value="DUF1023"/>
</dbReference>
<proteinExistence type="predicted"/>
<evidence type="ECO:0000313" key="4">
    <source>
        <dbReference type="Proteomes" id="UP000181909"/>
    </source>
</evidence>
<sequence>MCVTLFTAAVARLLMWAGVTSFDSSPTLTAWRALLAVAVVFVMLATTGWTAVRHQPSDEPRTIALAAWARGRVAGHALPDADAPPYRLAQFFAILTAAQRTALADKYPLVVGNLNGAPVTLRYRANRRAVAQARQVERRRMHDVRLSPDGRAEAVRRMHRFDSMLARGRHFLTFDPSGKGRAAEVFGSLDRADRISVIVPGVDTNLLTLERSAPKVNAAPVGMAKSLYAAERAARPGIRTAVVAWADYTTPAGIGMDAALGNLAGRGAVRLKALVDALPGHAPVSLFCHSYGSVLCGVAAHQLPSRVGDIAVAGSPGMRVENAAQLRTGARVWAMRDRDDWIEDVPNLELGGLGHGADPVDPGFGARIVSAGDAVGHSGYFEPGTESLGNFAAIGVGAYESVSCAVSDGDCRERITRSQGI</sequence>
<feature type="transmembrane region" description="Helical" evidence="1">
    <location>
        <begin position="31"/>
        <end position="52"/>
    </location>
</feature>
<dbReference type="GO" id="GO:0016787">
    <property type="term" value="F:hydrolase activity"/>
    <property type="evidence" value="ECO:0007669"/>
    <property type="project" value="UniProtKB-KW"/>
</dbReference>
<keyword evidence="3" id="KW-0378">Hydrolase</keyword>
<dbReference type="Gene3D" id="3.40.50.1820">
    <property type="entry name" value="alpha/beta hydrolase"/>
    <property type="match status" value="1"/>
</dbReference>
<accession>A0A1K1UMM5</accession>
<reference evidence="3 4" key="1">
    <citation type="submission" date="2016-11" db="EMBL/GenBank/DDBJ databases">
        <authorList>
            <person name="Jaros S."/>
            <person name="Januszkiewicz K."/>
            <person name="Wedrychowicz H."/>
        </authorList>
    </citation>
    <scope>NUCLEOTIDE SEQUENCE [LARGE SCALE GENOMIC DNA]</scope>
    <source>
        <strain evidence="3 4">OK807</strain>
    </source>
</reference>
<gene>
    <name evidence="3" type="ORF">SAMN02787144_1001637</name>
</gene>
<dbReference type="EMBL" id="FPJO01000001">
    <property type="protein sequence ID" value="SFX14074.1"/>
    <property type="molecule type" value="Genomic_DNA"/>
</dbReference>
<keyword evidence="1" id="KW-0812">Transmembrane</keyword>
<evidence type="ECO:0000259" key="2">
    <source>
        <dbReference type="Pfam" id="PF06259"/>
    </source>
</evidence>
<keyword evidence="1" id="KW-1133">Transmembrane helix</keyword>
<dbReference type="STRING" id="1893.SAMN02787144_1001637"/>
<feature type="domain" description="DUF1023" evidence="2">
    <location>
        <begin position="175"/>
        <end position="349"/>
    </location>
</feature>
<organism evidence="3 4">
    <name type="scientific">Streptomyces atratus</name>
    <dbReference type="NCBI Taxonomy" id="1893"/>
    <lineage>
        <taxon>Bacteria</taxon>
        <taxon>Bacillati</taxon>
        <taxon>Actinomycetota</taxon>
        <taxon>Actinomycetes</taxon>
        <taxon>Kitasatosporales</taxon>
        <taxon>Streptomycetaceae</taxon>
        <taxon>Streptomyces</taxon>
    </lineage>
</organism>
<dbReference type="InterPro" id="IPR029058">
    <property type="entry name" value="AB_hydrolase_fold"/>
</dbReference>
<dbReference type="AlphaFoldDB" id="A0A1K1UMM5"/>
<evidence type="ECO:0000313" key="3">
    <source>
        <dbReference type="EMBL" id="SFX14074.1"/>
    </source>
</evidence>
<dbReference type="Proteomes" id="UP000181909">
    <property type="component" value="Unassembled WGS sequence"/>
</dbReference>
<dbReference type="SUPFAM" id="SSF53474">
    <property type="entry name" value="alpha/beta-Hydrolases"/>
    <property type="match status" value="1"/>
</dbReference>
<name>A0A1K1UMM5_STRAR</name>